<proteinExistence type="predicted"/>
<name>A0A8X6J032_9ARAC</name>
<dbReference type="AlphaFoldDB" id="A0A8X6J032"/>
<organism evidence="1 2">
    <name type="scientific">Trichonephila inaurata madagascariensis</name>
    <dbReference type="NCBI Taxonomy" id="2747483"/>
    <lineage>
        <taxon>Eukaryota</taxon>
        <taxon>Metazoa</taxon>
        <taxon>Ecdysozoa</taxon>
        <taxon>Arthropoda</taxon>
        <taxon>Chelicerata</taxon>
        <taxon>Arachnida</taxon>
        <taxon>Araneae</taxon>
        <taxon>Araneomorphae</taxon>
        <taxon>Entelegynae</taxon>
        <taxon>Araneoidea</taxon>
        <taxon>Nephilidae</taxon>
        <taxon>Trichonephila</taxon>
        <taxon>Trichonephila inaurata</taxon>
    </lineage>
</organism>
<evidence type="ECO:0000313" key="1">
    <source>
        <dbReference type="EMBL" id="GFS66029.1"/>
    </source>
</evidence>
<dbReference type="EMBL" id="BMAV01028224">
    <property type="protein sequence ID" value="GFS66029.1"/>
    <property type="molecule type" value="Genomic_DNA"/>
</dbReference>
<gene>
    <name evidence="1" type="ORF">TNIN_85021</name>
</gene>
<protein>
    <submittedName>
        <fullName evidence="1">Uncharacterized protein</fullName>
    </submittedName>
</protein>
<accession>A0A8X6J032</accession>
<comment type="caution">
    <text evidence="1">The sequence shown here is derived from an EMBL/GenBank/DDBJ whole genome shotgun (WGS) entry which is preliminary data.</text>
</comment>
<reference evidence="1" key="1">
    <citation type="submission" date="2020-08" db="EMBL/GenBank/DDBJ databases">
        <title>Multicomponent nature underlies the extraordinary mechanical properties of spider dragline silk.</title>
        <authorList>
            <person name="Kono N."/>
            <person name="Nakamura H."/>
            <person name="Mori M."/>
            <person name="Yoshida Y."/>
            <person name="Ohtoshi R."/>
            <person name="Malay A.D."/>
            <person name="Moran D.A.P."/>
            <person name="Tomita M."/>
            <person name="Numata K."/>
            <person name="Arakawa K."/>
        </authorList>
    </citation>
    <scope>NUCLEOTIDE SEQUENCE</scope>
</reference>
<keyword evidence="2" id="KW-1185">Reference proteome</keyword>
<dbReference type="Proteomes" id="UP000886998">
    <property type="component" value="Unassembled WGS sequence"/>
</dbReference>
<sequence>MVKLEADVKPDVSASFVEFCLLATGHIPDAGQSSASRPLDIPLTLNRVLTDTGRTREARQSSTTWRYLAACRRKDSYFF</sequence>
<evidence type="ECO:0000313" key="2">
    <source>
        <dbReference type="Proteomes" id="UP000886998"/>
    </source>
</evidence>